<dbReference type="InterPro" id="IPR056095">
    <property type="entry name" value="DUF7678"/>
</dbReference>
<dbReference type="Pfam" id="PF24726">
    <property type="entry name" value="DUF7678"/>
    <property type="match status" value="1"/>
</dbReference>
<gene>
    <name evidence="2" type="ORF">H7C18_17955</name>
</gene>
<dbReference type="RefSeq" id="WP_185130454.1">
    <property type="nucleotide sequence ID" value="NZ_JACJVO010000021.1"/>
</dbReference>
<evidence type="ECO:0000313" key="2">
    <source>
        <dbReference type="EMBL" id="MBB6732801.1"/>
    </source>
</evidence>
<name>A0A7X0VWC6_9BACL</name>
<proteinExistence type="predicted"/>
<comment type="caution">
    <text evidence="2">The sequence shown here is derived from an EMBL/GenBank/DDBJ whole genome shotgun (WGS) entry which is preliminary data.</text>
</comment>
<accession>A0A7X0VWC6</accession>
<dbReference type="AlphaFoldDB" id="A0A7X0VWC6"/>
<evidence type="ECO:0000313" key="3">
    <source>
        <dbReference type="Proteomes" id="UP000564644"/>
    </source>
</evidence>
<organism evidence="2 3">
    <name type="scientific">Cohnella zeiphila</name>
    <dbReference type="NCBI Taxonomy" id="2761120"/>
    <lineage>
        <taxon>Bacteria</taxon>
        <taxon>Bacillati</taxon>
        <taxon>Bacillota</taxon>
        <taxon>Bacilli</taxon>
        <taxon>Bacillales</taxon>
        <taxon>Paenibacillaceae</taxon>
        <taxon>Cohnella</taxon>
    </lineage>
</organism>
<evidence type="ECO:0000259" key="1">
    <source>
        <dbReference type="Pfam" id="PF24726"/>
    </source>
</evidence>
<reference evidence="2 3" key="1">
    <citation type="submission" date="2020-08" db="EMBL/GenBank/DDBJ databases">
        <title>Cohnella phylogeny.</title>
        <authorList>
            <person name="Dunlap C."/>
        </authorList>
    </citation>
    <scope>NUCLEOTIDE SEQUENCE [LARGE SCALE GENOMIC DNA]</scope>
    <source>
        <strain evidence="2 3">CBP 2801</strain>
    </source>
</reference>
<dbReference type="Proteomes" id="UP000564644">
    <property type="component" value="Unassembled WGS sequence"/>
</dbReference>
<sequence length="99" mass="11800">MFRKQGGLWAGERYVGEVDGYYVEVQVFDEPSSYGIAEGRISRLYIYPERSAGFHRRLISYERGWDGGPPRDPQMRRVVEKTVAYFDRKQVDWVFEERR</sequence>
<feature type="domain" description="DUF7678" evidence="1">
    <location>
        <begin position="14"/>
        <end position="87"/>
    </location>
</feature>
<protein>
    <recommendedName>
        <fullName evidence="1">DUF7678 domain-containing protein</fullName>
    </recommendedName>
</protein>
<dbReference type="EMBL" id="JACJVO010000021">
    <property type="protein sequence ID" value="MBB6732801.1"/>
    <property type="molecule type" value="Genomic_DNA"/>
</dbReference>
<keyword evidence="3" id="KW-1185">Reference proteome</keyword>